<dbReference type="Gene3D" id="1.10.8.100">
    <property type="entry name" value="Ribosomal RNA adenine dimethylase-like, domain 2"/>
    <property type="match status" value="1"/>
</dbReference>
<feature type="binding site" evidence="7 8">
    <location>
        <position position="55"/>
    </location>
    <ligand>
        <name>S-adenosyl-L-methionine</name>
        <dbReference type="ChEBI" id="CHEBI:59789"/>
    </ligand>
</feature>
<dbReference type="PROSITE" id="PS01131">
    <property type="entry name" value="RRNA_A_DIMETH"/>
    <property type="match status" value="1"/>
</dbReference>
<dbReference type="SUPFAM" id="SSF53335">
    <property type="entry name" value="S-adenosyl-L-methionine-dependent methyltransferases"/>
    <property type="match status" value="1"/>
</dbReference>
<keyword evidence="2 7" id="KW-0698">rRNA processing</keyword>
<comment type="subcellular location">
    <subcellularLocation>
        <location evidence="7">Cytoplasm</location>
    </subcellularLocation>
</comment>
<dbReference type="CDD" id="cd02440">
    <property type="entry name" value="AdoMet_MTases"/>
    <property type="match status" value="1"/>
</dbReference>
<comment type="function">
    <text evidence="7">Specifically dimethylates two adjacent adenosines (A1518 and A1519) in the loop of a conserved hairpin near the 3'-end of 16S rRNA in the 30S particle. May play a critical role in biogenesis of 30S subunits.</text>
</comment>
<dbReference type="Pfam" id="PF00398">
    <property type="entry name" value="RrnaAD"/>
    <property type="match status" value="1"/>
</dbReference>
<dbReference type="PROSITE" id="PS51689">
    <property type="entry name" value="SAM_RNA_A_N6_MT"/>
    <property type="match status" value="1"/>
</dbReference>
<gene>
    <name evidence="7 10" type="primary">rsmA</name>
    <name evidence="7" type="synonym">ksgA</name>
    <name evidence="10" type="ORF">ENV60_05325</name>
</gene>
<evidence type="ECO:0000259" key="9">
    <source>
        <dbReference type="SMART" id="SM00650"/>
    </source>
</evidence>
<dbReference type="HAMAP" id="MF_00607">
    <property type="entry name" value="16SrRNA_methyltr_A"/>
    <property type="match status" value="1"/>
</dbReference>
<dbReference type="GO" id="GO:0005829">
    <property type="term" value="C:cytosol"/>
    <property type="evidence" value="ECO:0007669"/>
    <property type="project" value="TreeGrafter"/>
</dbReference>
<accession>A0A7C4XUS9</accession>
<dbReference type="Gene3D" id="3.40.50.150">
    <property type="entry name" value="Vaccinia Virus protein VP39"/>
    <property type="match status" value="1"/>
</dbReference>
<feature type="binding site" evidence="7 8">
    <location>
        <position position="8"/>
    </location>
    <ligand>
        <name>S-adenosyl-L-methionine</name>
        <dbReference type="ChEBI" id="CHEBI:59789"/>
    </ligand>
</feature>
<keyword evidence="6 7" id="KW-0694">RNA-binding</keyword>
<dbReference type="InterPro" id="IPR020598">
    <property type="entry name" value="rRNA_Ade_methylase_Trfase_N"/>
</dbReference>
<feature type="binding site" evidence="7 8">
    <location>
        <position position="34"/>
    </location>
    <ligand>
        <name>S-adenosyl-L-methionine</name>
        <dbReference type="ChEBI" id="CHEBI:59789"/>
    </ligand>
</feature>
<evidence type="ECO:0000256" key="5">
    <source>
        <dbReference type="ARBA" id="ARBA00022691"/>
    </source>
</evidence>
<dbReference type="AlphaFoldDB" id="A0A7C4XUS9"/>
<keyword evidence="4 7" id="KW-0808">Transferase</keyword>
<feature type="domain" description="Ribosomal RNA adenine methylase transferase N-terminal" evidence="9">
    <location>
        <begin position="15"/>
        <end position="180"/>
    </location>
</feature>
<dbReference type="NCBIfam" id="TIGR00755">
    <property type="entry name" value="ksgA"/>
    <property type="match status" value="1"/>
</dbReference>
<feature type="binding site" evidence="7 8">
    <location>
        <position position="78"/>
    </location>
    <ligand>
        <name>S-adenosyl-L-methionine</name>
        <dbReference type="ChEBI" id="CHEBI:59789"/>
    </ligand>
</feature>
<dbReference type="InterPro" id="IPR011530">
    <property type="entry name" value="rRNA_adenine_dimethylase"/>
</dbReference>
<dbReference type="GO" id="GO:0052908">
    <property type="term" value="F:16S rRNA (adenine(1518)-N(6)/adenine(1519)-N(6))-dimethyltransferase activity"/>
    <property type="evidence" value="ECO:0007669"/>
    <property type="project" value="UniProtKB-EC"/>
</dbReference>
<dbReference type="SMART" id="SM00650">
    <property type="entry name" value="rADc"/>
    <property type="match status" value="1"/>
</dbReference>
<dbReference type="InterPro" id="IPR029063">
    <property type="entry name" value="SAM-dependent_MTases_sf"/>
</dbReference>
<proteinExistence type="inferred from homology"/>
<dbReference type="GO" id="GO:0003723">
    <property type="term" value="F:RNA binding"/>
    <property type="evidence" value="ECO:0007669"/>
    <property type="project" value="UniProtKB-UniRule"/>
</dbReference>
<evidence type="ECO:0000256" key="3">
    <source>
        <dbReference type="ARBA" id="ARBA00022603"/>
    </source>
</evidence>
<evidence type="ECO:0000256" key="6">
    <source>
        <dbReference type="ARBA" id="ARBA00022884"/>
    </source>
</evidence>
<feature type="binding site" evidence="7 8">
    <location>
        <position position="10"/>
    </location>
    <ligand>
        <name>S-adenosyl-L-methionine</name>
        <dbReference type="ChEBI" id="CHEBI:59789"/>
    </ligand>
</feature>
<reference evidence="10" key="1">
    <citation type="journal article" date="2020" name="mSystems">
        <title>Genome- and Community-Level Interaction Insights into Carbon Utilization and Element Cycling Functions of Hydrothermarchaeota in Hydrothermal Sediment.</title>
        <authorList>
            <person name="Zhou Z."/>
            <person name="Liu Y."/>
            <person name="Xu W."/>
            <person name="Pan J."/>
            <person name="Luo Z.H."/>
            <person name="Li M."/>
        </authorList>
    </citation>
    <scope>NUCLEOTIDE SEQUENCE [LARGE SCALE GENOMIC DNA]</scope>
    <source>
        <strain evidence="10">SpSt-774</strain>
    </source>
</reference>
<dbReference type="InterPro" id="IPR020596">
    <property type="entry name" value="rRNA_Ade_Mease_Trfase_CS"/>
</dbReference>
<name>A0A7C4XUS9_UNCW3</name>
<evidence type="ECO:0000313" key="10">
    <source>
        <dbReference type="EMBL" id="HGV97699.1"/>
    </source>
</evidence>
<comment type="catalytic activity">
    <reaction evidence="7">
        <text>adenosine(1518)/adenosine(1519) in 16S rRNA + 4 S-adenosyl-L-methionine = N(6)-dimethyladenosine(1518)/N(6)-dimethyladenosine(1519) in 16S rRNA + 4 S-adenosyl-L-homocysteine + 4 H(+)</text>
        <dbReference type="Rhea" id="RHEA:19609"/>
        <dbReference type="Rhea" id="RHEA-COMP:10232"/>
        <dbReference type="Rhea" id="RHEA-COMP:10233"/>
        <dbReference type="ChEBI" id="CHEBI:15378"/>
        <dbReference type="ChEBI" id="CHEBI:57856"/>
        <dbReference type="ChEBI" id="CHEBI:59789"/>
        <dbReference type="ChEBI" id="CHEBI:74411"/>
        <dbReference type="ChEBI" id="CHEBI:74493"/>
        <dbReference type="EC" id="2.1.1.182"/>
    </reaction>
</comment>
<dbReference type="EMBL" id="DTGZ01000097">
    <property type="protein sequence ID" value="HGV97699.1"/>
    <property type="molecule type" value="Genomic_DNA"/>
</dbReference>
<comment type="similarity">
    <text evidence="7">Belongs to the class I-like SAM-binding methyltransferase superfamily. rRNA adenine N(6)-methyltransferase family. RsmA subfamily.</text>
</comment>
<protein>
    <recommendedName>
        <fullName evidence="7">Ribosomal RNA small subunit methyltransferase A</fullName>
        <ecNumber evidence="7">2.1.1.182</ecNumber>
    </recommendedName>
    <alternativeName>
        <fullName evidence="7">16S rRNA (adenine(1518)-N(6)/adenine(1519)-N(6))-dimethyltransferase</fullName>
    </alternativeName>
    <alternativeName>
        <fullName evidence="7">16S rRNA dimethyladenosine transferase</fullName>
    </alternativeName>
    <alternativeName>
        <fullName evidence="7">16S rRNA dimethylase</fullName>
    </alternativeName>
    <alternativeName>
        <fullName evidence="7">S-adenosylmethionine-6-N', N'-adenosyl(rRNA) dimethyltransferase</fullName>
    </alternativeName>
</protein>
<evidence type="ECO:0000256" key="7">
    <source>
        <dbReference type="HAMAP-Rule" id="MF_00607"/>
    </source>
</evidence>
<evidence type="ECO:0000256" key="4">
    <source>
        <dbReference type="ARBA" id="ARBA00022679"/>
    </source>
</evidence>
<evidence type="ECO:0000256" key="2">
    <source>
        <dbReference type="ARBA" id="ARBA00022552"/>
    </source>
</evidence>
<evidence type="ECO:0000256" key="8">
    <source>
        <dbReference type="PROSITE-ProRule" id="PRU01026"/>
    </source>
</evidence>
<feature type="binding site" evidence="7 8">
    <location>
        <position position="95"/>
    </location>
    <ligand>
        <name>S-adenosyl-L-methionine</name>
        <dbReference type="ChEBI" id="CHEBI:59789"/>
    </ligand>
</feature>
<dbReference type="EC" id="2.1.1.182" evidence="7"/>
<sequence>MGRKLGQHFLIDPYLAKRIVDFAQVERERVLEIGPGKGMLTRILSSKAEIVYAVEIDKKLADALRQKAMPNVLIINQDFLKTALSDFPDCIIVGNIPYCITTQILEKLVKERKFFKKAVFTLQKEYAERLLAIPGSPFYGSITLYMNYYFVIKKGFSIPARAFFPSPRVSSMVISLHNKELPFLIQEENFFKFINGLFRYRRKFLKNALRFYLNFTPGGLDNILGNKRPGELNFEDFKYLYDLIYNKETKNILPK</sequence>
<dbReference type="PANTHER" id="PTHR11727:SF7">
    <property type="entry name" value="DIMETHYLADENOSINE TRANSFERASE-RELATED"/>
    <property type="match status" value="1"/>
</dbReference>
<evidence type="ECO:0000256" key="1">
    <source>
        <dbReference type="ARBA" id="ARBA00022490"/>
    </source>
</evidence>
<dbReference type="PANTHER" id="PTHR11727">
    <property type="entry name" value="DIMETHYLADENOSINE TRANSFERASE"/>
    <property type="match status" value="1"/>
</dbReference>
<keyword evidence="1 7" id="KW-0963">Cytoplasm</keyword>
<organism evidence="10">
    <name type="scientific">candidate division WOR-3 bacterium</name>
    <dbReference type="NCBI Taxonomy" id="2052148"/>
    <lineage>
        <taxon>Bacteria</taxon>
        <taxon>Bacteria division WOR-3</taxon>
    </lineage>
</organism>
<dbReference type="InterPro" id="IPR001737">
    <property type="entry name" value="KsgA/Erm"/>
</dbReference>
<dbReference type="InterPro" id="IPR023165">
    <property type="entry name" value="rRNA_Ade_diMease-like_C"/>
</dbReference>
<keyword evidence="5 7" id="KW-0949">S-adenosyl-L-methionine</keyword>
<comment type="caution">
    <text evidence="10">The sequence shown here is derived from an EMBL/GenBank/DDBJ whole genome shotgun (WGS) entry which is preliminary data.</text>
</comment>
<keyword evidence="3 7" id="KW-0489">Methyltransferase</keyword>